<name>A0ABW4XIL4_9GAMM</name>
<dbReference type="EMBL" id="JBHUHT010000007">
    <property type="protein sequence ID" value="MFD2094917.1"/>
    <property type="molecule type" value="Genomic_DNA"/>
</dbReference>
<comment type="caution">
    <text evidence="1">The sequence shown here is derived from an EMBL/GenBank/DDBJ whole genome shotgun (WGS) entry which is preliminary data.</text>
</comment>
<dbReference type="SUPFAM" id="SSF51713">
    <property type="entry name" value="tRNA-guanine transglycosylase"/>
    <property type="match status" value="1"/>
</dbReference>
<evidence type="ECO:0000313" key="1">
    <source>
        <dbReference type="EMBL" id="MFD2094917.1"/>
    </source>
</evidence>
<organism evidence="1 2">
    <name type="scientific">Corallincola platygyrae</name>
    <dbReference type="NCBI Taxonomy" id="1193278"/>
    <lineage>
        <taxon>Bacteria</taxon>
        <taxon>Pseudomonadati</taxon>
        <taxon>Pseudomonadota</taxon>
        <taxon>Gammaproteobacteria</taxon>
        <taxon>Alteromonadales</taxon>
        <taxon>Psychromonadaceae</taxon>
        <taxon>Corallincola</taxon>
    </lineage>
</organism>
<reference evidence="2" key="1">
    <citation type="journal article" date="2019" name="Int. J. Syst. Evol. Microbiol.">
        <title>The Global Catalogue of Microorganisms (GCM) 10K type strain sequencing project: providing services to taxonomists for standard genome sequencing and annotation.</title>
        <authorList>
            <consortium name="The Broad Institute Genomics Platform"/>
            <consortium name="The Broad Institute Genome Sequencing Center for Infectious Disease"/>
            <person name="Wu L."/>
            <person name="Ma J."/>
        </authorList>
    </citation>
    <scope>NUCLEOTIDE SEQUENCE [LARGE SCALE GENOMIC DNA]</scope>
    <source>
        <strain evidence="2">CGMCC 1.10992</strain>
    </source>
</reference>
<evidence type="ECO:0000313" key="2">
    <source>
        <dbReference type="Proteomes" id="UP001597380"/>
    </source>
</evidence>
<dbReference type="Gene3D" id="3.20.20.105">
    <property type="entry name" value="Queuine tRNA-ribosyltransferase-like"/>
    <property type="match status" value="1"/>
</dbReference>
<dbReference type="RefSeq" id="WP_345338080.1">
    <property type="nucleotide sequence ID" value="NZ_BAABLI010000004.1"/>
</dbReference>
<proteinExistence type="predicted"/>
<dbReference type="InterPro" id="IPR053537">
    <property type="entry name" value="DNA-guanine_TGase"/>
</dbReference>
<dbReference type="NCBIfam" id="NF041059">
    <property type="entry name" value="DpdA"/>
    <property type="match status" value="1"/>
</dbReference>
<sequence length="419" mass="48615">MTKLTYFFPDSQDFIDPTFCFQRETRNEHRIRQRDDKYPHEVFPRPYDGILVSKAVVDGLGGSGKYSQPQRNRFYRQGVKRFFRLDSTFQTMGDCGAFTYADLEEPPYSVDEVIEFYSRSRFDFGVSLDHIVFSYDKPKAPVSGQELKECIRRQEMTLDLADQFLSRTKKEEFTPLGVAHGWNPKSYKESVQALIKMGYQRITLGGMVPLKTSQILEVLQEVSQVRKATTQFHLLGIARVDNVADYIRYGVTSIDNTTALQQAFKDQKKNYHTIDGNYYTALRIPQLNANPKLSRLIKSGKVDQDQARKLEKQSLQAMQEFQAGIKSIEDTLAPILEYEKLYDGEKAGKLAGEYQRTLEARPWEQCQCEICRKLQHNVVIFRGSERNRSRGFHNIQVFYKRLQDEITKYAKANEERKCG</sequence>
<keyword evidence="2" id="KW-1185">Reference proteome</keyword>
<gene>
    <name evidence="1" type="primary">dpdA</name>
    <name evidence="1" type="ORF">ACFSJ3_02910</name>
</gene>
<dbReference type="InterPro" id="IPR036511">
    <property type="entry name" value="TGT-like_sf"/>
</dbReference>
<protein>
    <submittedName>
        <fullName evidence="1">tRNA-guanine transglycosylase DpdA</fullName>
    </submittedName>
</protein>
<dbReference type="Proteomes" id="UP001597380">
    <property type="component" value="Unassembled WGS sequence"/>
</dbReference>
<accession>A0ABW4XIL4</accession>